<dbReference type="OrthoDB" id="2678913at2759"/>
<evidence type="ECO:0000256" key="1">
    <source>
        <dbReference type="ARBA" id="ARBA00023125"/>
    </source>
</evidence>
<dbReference type="SUPFAM" id="SSF47823">
    <property type="entry name" value="lambda integrase-like, N-terminal domain"/>
    <property type="match status" value="1"/>
</dbReference>
<dbReference type="GO" id="GO:0015074">
    <property type="term" value="P:DNA integration"/>
    <property type="evidence" value="ECO:0007669"/>
    <property type="project" value="InterPro"/>
</dbReference>
<dbReference type="InterPro" id="IPR011010">
    <property type="entry name" value="DNA_brk_join_enz"/>
</dbReference>
<dbReference type="GO" id="GO:0006310">
    <property type="term" value="P:DNA recombination"/>
    <property type="evidence" value="ECO:0007669"/>
    <property type="project" value="UniProtKB-KW"/>
</dbReference>
<dbReference type="STRING" id="436010.A0A166V9T0"/>
<dbReference type="Gene3D" id="1.10.443.10">
    <property type="entry name" value="Intergrase catalytic core"/>
    <property type="match status" value="1"/>
</dbReference>
<name>A0A166V9T0_9AGAM</name>
<proteinExistence type="predicted"/>
<dbReference type="AlphaFoldDB" id="A0A166V9T0"/>
<accession>A0A166V9T0</accession>
<dbReference type="Proteomes" id="UP000076532">
    <property type="component" value="Unassembled WGS sequence"/>
</dbReference>
<sequence>MNSAYATGTQGTYGSGLLVYHVFCDKNHIPDPLRCPASTPLLLLFVGQCAGFYAGSTLANYLFGVRAWHVIHGHTWNIDEVQTGVALKGAEAKAPPSSRRPKREPFTRAIIETILDTLNTDTPLDAAIAACLCIAFFAVARLGEVTVPTLASFDPRIHPTRANMRLDQDRNGLRVTVCRLPSTKTARAQGEDIYWSQQSGSWDPEARLRKHLEVNDAPAQAHLFAYRFGDKWRPLTRKAFLDRIKDAAKSANLPPLQGHGIRIGGTLEHLLRGVPFDVVKAIGRWSSDAFTVYLRKHAVIVAPYIQDSPILDPFTRYVMPPVR</sequence>
<dbReference type="InterPro" id="IPR052925">
    <property type="entry name" value="Phage_Integrase-like_Recomb"/>
</dbReference>
<keyword evidence="1" id="KW-0238">DNA-binding</keyword>
<dbReference type="Gene3D" id="1.10.150.130">
    <property type="match status" value="1"/>
</dbReference>
<evidence type="ECO:0000313" key="5">
    <source>
        <dbReference type="Proteomes" id="UP000076532"/>
    </source>
</evidence>
<evidence type="ECO:0000313" key="4">
    <source>
        <dbReference type="EMBL" id="KZP32496.1"/>
    </source>
</evidence>
<dbReference type="EMBL" id="KV417485">
    <property type="protein sequence ID" value="KZP32496.1"/>
    <property type="molecule type" value="Genomic_DNA"/>
</dbReference>
<keyword evidence="2" id="KW-0233">DNA recombination</keyword>
<gene>
    <name evidence="4" type="ORF">FIBSPDRAFT_907213</name>
    <name evidence="3" type="ORF">FIBSPDRAFT_910928</name>
</gene>
<dbReference type="PANTHER" id="PTHR34605">
    <property type="entry name" value="PHAGE_INTEGRASE DOMAIN-CONTAINING PROTEIN"/>
    <property type="match status" value="1"/>
</dbReference>
<protein>
    <submittedName>
        <fullName evidence="4">DNA breaking-rejoining enzyme</fullName>
    </submittedName>
</protein>
<evidence type="ECO:0000256" key="2">
    <source>
        <dbReference type="ARBA" id="ARBA00023172"/>
    </source>
</evidence>
<reference evidence="4 5" key="1">
    <citation type="journal article" date="2016" name="Mol. Biol. Evol.">
        <title>Comparative Genomics of Early-Diverging Mushroom-Forming Fungi Provides Insights into the Origins of Lignocellulose Decay Capabilities.</title>
        <authorList>
            <person name="Nagy L.G."/>
            <person name="Riley R."/>
            <person name="Tritt A."/>
            <person name="Adam C."/>
            <person name="Daum C."/>
            <person name="Floudas D."/>
            <person name="Sun H."/>
            <person name="Yadav J.S."/>
            <person name="Pangilinan J."/>
            <person name="Larsson K.H."/>
            <person name="Matsuura K."/>
            <person name="Barry K."/>
            <person name="Labutti K."/>
            <person name="Kuo R."/>
            <person name="Ohm R.A."/>
            <person name="Bhattacharya S.S."/>
            <person name="Shirouzu T."/>
            <person name="Yoshinaga Y."/>
            <person name="Martin F.M."/>
            <person name="Grigoriev I.V."/>
            <person name="Hibbett D.S."/>
        </authorList>
    </citation>
    <scope>NUCLEOTIDE SEQUENCE [LARGE SCALE GENOMIC DNA]</scope>
    <source>
        <strain evidence="4 5">CBS 109695</strain>
    </source>
</reference>
<dbReference type="EMBL" id="KV417550">
    <property type="protein sequence ID" value="KZP21109.1"/>
    <property type="molecule type" value="Genomic_DNA"/>
</dbReference>
<dbReference type="InterPro" id="IPR010998">
    <property type="entry name" value="Integrase_recombinase_N"/>
</dbReference>
<dbReference type="SUPFAM" id="SSF56349">
    <property type="entry name" value="DNA breaking-rejoining enzymes"/>
    <property type="match status" value="1"/>
</dbReference>
<dbReference type="GO" id="GO:0003677">
    <property type="term" value="F:DNA binding"/>
    <property type="evidence" value="ECO:0007669"/>
    <property type="project" value="UniProtKB-KW"/>
</dbReference>
<dbReference type="InterPro" id="IPR013762">
    <property type="entry name" value="Integrase-like_cat_sf"/>
</dbReference>
<evidence type="ECO:0000313" key="3">
    <source>
        <dbReference type="EMBL" id="KZP21109.1"/>
    </source>
</evidence>
<organism evidence="4 5">
    <name type="scientific">Athelia psychrophila</name>
    <dbReference type="NCBI Taxonomy" id="1759441"/>
    <lineage>
        <taxon>Eukaryota</taxon>
        <taxon>Fungi</taxon>
        <taxon>Dikarya</taxon>
        <taxon>Basidiomycota</taxon>
        <taxon>Agaricomycotina</taxon>
        <taxon>Agaricomycetes</taxon>
        <taxon>Agaricomycetidae</taxon>
        <taxon>Atheliales</taxon>
        <taxon>Atheliaceae</taxon>
        <taxon>Athelia</taxon>
    </lineage>
</organism>
<keyword evidence="5" id="KW-1185">Reference proteome</keyword>
<dbReference type="PANTHER" id="PTHR34605:SF3">
    <property type="entry name" value="P CELL-TYPE AGGLUTINATION PROTEIN MAP4-LIKE-RELATED"/>
    <property type="match status" value="1"/>
</dbReference>